<evidence type="ECO:0000313" key="2">
    <source>
        <dbReference type="Proteomes" id="UP001054252"/>
    </source>
</evidence>
<reference evidence="1 2" key="1">
    <citation type="journal article" date="2021" name="Commun. Biol.">
        <title>The genome of Shorea leprosula (Dipterocarpaceae) highlights the ecological relevance of drought in aseasonal tropical rainforests.</title>
        <authorList>
            <person name="Ng K.K.S."/>
            <person name="Kobayashi M.J."/>
            <person name="Fawcett J.A."/>
            <person name="Hatakeyama M."/>
            <person name="Paape T."/>
            <person name="Ng C.H."/>
            <person name="Ang C.C."/>
            <person name="Tnah L.H."/>
            <person name="Lee C.T."/>
            <person name="Nishiyama T."/>
            <person name="Sese J."/>
            <person name="O'Brien M.J."/>
            <person name="Copetti D."/>
            <person name="Mohd Noor M.I."/>
            <person name="Ong R.C."/>
            <person name="Putra M."/>
            <person name="Sireger I.Z."/>
            <person name="Indrioko S."/>
            <person name="Kosugi Y."/>
            <person name="Izuno A."/>
            <person name="Isagi Y."/>
            <person name="Lee S.L."/>
            <person name="Shimizu K.K."/>
        </authorList>
    </citation>
    <scope>NUCLEOTIDE SEQUENCE [LARGE SCALE GENOMIC DNA]</scope>
    <source>
        <strain evidence="1">214</strain>
    </source>
</reference>
<name>A0AAV5M739_9ROSI</name>
<comment type="caution">
    <text evidence="1">The sequence shown here is derived from an EMBL/GenBank/DDBJ whole genome shotgun (WGS) entry which is preliminary data.</text>
</comment>
<dbReference type="AlphaFoldDB" id="A0AAV5M739"/>
<organism evidence="1 2">
    <name type="scientific">Rubroshorea leprosula</name>
    <dbReference type="NCBI Taxonomy" id="152421"/>
    <lineage>
        <taxon>Eukaryota</taxon>
        <taxon>Viridiplantae</taxon>
        <taxon>Streptophyta</taxon>
        <taxon>Embryophyta</taxon>
        <taxon>Tracheophyta</taxon>
        <taxon>Spermatophyta</taxon>
        <taxon>Magnoliopsida</taxon>
        <taxon>eudicotyledons</taxon>
        <taxon>Gunneridae</taxon>
        <taxon>Pentapetalae</taxon>
        <taxon>rosids</taxon>
        <taxon>malvids</taxon>
        <taxon>Malvales</taxon>
        <taxon>Dipterocarpaceae</taxon>
        <taxon>Rubroshorea</taxon>
    </lineage>
</organism>
<gene>
    <name evidence="1" type="ORF">SLEP1_g51965</name>
</gene>
<evidence type="ECO:0000313" key="1">
    <source>
        <dbReference type="EMBL" id="GKV44814.1"/>
    </source>
</evidence>
<protein>
    <submittedName>
        <fullName evidence="1">Uncharacterized protein</fullName>
    </submittedName>
</protein>
<keyword evidence="2" id="KW-1185">Reference proteome</keyword>
<dbReference type="EMBL" id="BPVZ01000186">
    <property type="protein sequence ID" value="GKV44814.1"/>
    <property type="molecule type" value="Genomic_DNA"/>
</dbReference>
<sequence length="44" mass="5164">MSVFKNFYNGIQLSSLFGVVMTYGKHPNILHLHVSMKHLYLHNF</sequence>
<accession>A0AAV5M739</accession>
<dbReference type="Proteomes" id="UP001054252">
    <property type="component" value="Unassembled WGS sequence"/>
</dbReference>
<proteinExistence type="predicted"/>